<organism evidence="3 4">
    <name type="scientific">Phytophthora fragariaefolia</name>
    <dbReference type="NCBI Taxonomy" id="1490495"/>
    <lineage>
        <taxon>Eukaryota</taxon>
        <taxon>Sar</taxon>
        <taxon>Stramenopiles</taxon>
        <taxon>Oomycota</taxon>
        <taxon>Peronosporomycetes</taxon>
        <taxon>Peronosporales</taxon>
        <taxon>Peronosporaceae</taxon>
        <taxon>Phytophthora</taxon>
    </lineage>
</organism>
<proteinExistence type="predicted"/>
<dbReference type="AlphaFoldDB" id="A0A9W6UFG6"/>
<feature type="compositionally biased region" description="Basic and acidic residues" evidence="1">
    <location>
        <begin position="15"/>
        <end position="24"/>
    </location>
</feature>
<sequence>MHSKRDSTAATAKPSDQHSARLVESDGTVAAESKQPNSANHQGAQLLIHHDYHVLYAVTVVLDEPRQDICAATGDDINTDPTYNDGYDRLNSGDESEDENLSELDVSDTDYSVSESIDEDDEELFSKEEHVTAYLETPYHPVSDANEYPDLWQGRHGPRDEALKRGGSTIFLFFLFIPVAMWQYIAECSNFYMHEQLDNHVNAYFQRKEERERKGKATGRSTPTRKVKTHRDVRQDFLSVKPITARELCVDVALLIARTIIGNFVSFSQESLSDSDSLAGFVPEKFVEAVDEQEGCQVSGRPNCSAIQRLLYAGESDSDSEVHGEAAAVSSSSGHGRQASSGSTTVSSTSAPPPSSQVTLASLTRASQDSIVDLASADTPVSSSALAEDLDGADSSGYESSSTTKQTEVASTLASLSGATKSVVIRTLPPGKHPAWRPGDSDSDGGDSTGGGSAATPPNLSNKLVEPSDSSVDESTLAGPSKPKAQAVPAVESGSPPLASPTVAVRPPQVTTSAPVSATVKAPVSPKTPPPSRSLVRPATSTSKSSSASKAKAVVPARSAKDASKSTLQAMPLVYRRQHNPAHAGTYRKSMHLLWT</sequence>
<feature type="region of interest" description="Disordered" evidence="1">
    <location>
        <begin position="72"/>
        <end position="111"/>
    </location>
</feature>
<evidence type="ECO:0000256" key="2">
    <source>
        <dbReference type="SAM" id="Phobius"/>
    </source>
</evidence>
<gene>
    <name evidence="3" type="ORF">Pfra01_000727000</name>
</gene>
<reference evidence="3" key="1">
    <citation type="submission" date="2023-04" db="EMBL/GenBank/DDBJ databases">
        <title>Phytophthora fragariaefolia NBRC 109709.</title>
        <authorList>
            <person name="Ichikawa N."/>
            <person name="Sato H."/>
            <person name="Tonouchi N."/>
        </authorList>
    </citation>
    <scope>NUCLEOTIDE SEQUENCE</scope>
    <source>
        <strain evidence="3">NBRC 109709</strain>
    </source>
</reference>
<feature type="compositionally biased region" description="Acidic residues" evidence="1">
    <location>
        <begin position="94"/>
        <end position="108"/>
    </location>
</feature>
<dbReference type="PANTHER" id="PTHR37069">
    <property type="entry name" value="DDE_TNP_1_7 DOMAIN-CONTAINING PROTEIN"/>
    <property type="match status" value="1"/>
</dbReference>
<feature type="region of interest" description="Disordered" evidence="1">
    <location>
        <begin position="427"/>
        <end position="565"/>
    </location>
</feature>
<protein>
    <submittedName>
        <fullName evidence="3">Unnamed protein product</fullName>
    </submittedName>
</protein>
<keyword evidence="2" id="KW-1133">Transmembrane helix</keyword>
<feature type="region of interest" description="Disordered" evidence="1">
    <location>
        <begin position="316"/>
        <end position="360"/>
    </location>
</feature>
<dbReference type="Proteomes" id="UP001165121">
    <property type="component" value="Unassembled WGS sequence"/>
</dbReference>
<keyword evidence="4" id="KW-1185">Reference proteome</keyword>
<comment type="caution">
    <text evidence="3">The sequence shown here is derived from an EMBL/GenBank/DDBJ whole genome shotgun (WGS) entry which is preliminary data.</text>
</comment>
<evidence type="ECO:0000256" key="1">
    <source>
        <dbReference type="SAM" id="MobiDB-lite"/>
    </source>
</evidence>
<feature type="region of interest" description="Disordered" evidence="1">
    <location>
        <begin position="1"/>
        <end position="40"/>
    </location>
</feature>
<name>A0A9W6UFG6_9STRA</name>
<evidence type="ECO:0000313" key="4">
    <source>
        <dbReference type="Proteomes" id="UP001165121"/>
    </source>
</evidence>
<keyword evidence="2" id="KW-0812">Transmembrane</keyword>
<feature type="transmembrane region" description="Helical" evidence="2">
    <location>
        <begin position="169"/>
        <end position="186"/>
    </location>
</feature>
<evidence type="ECO:0000313" key="3">
    <source>
        <dbReference type="EMBL" id="GMF31540.1"/>
    </source>
</evidence>
<feature type="compositionally biased region" description="Low complexity" evidence="1">
    <location>
        <begin position="330"/>
        <end position="350"/>
    </location>
</feature>
<feature type="compositionally biased region" description="Polar residues" evidence="1">
    <location>
        <begin position="456"/>
        <end position="474"/>
    </location>
</feature>
<dbReference type="PANTHER" id="PTHR37069:SF2">
    <property type="entry name" value="PIGGYBAC TRANSPOSABLE ELEMENT-DERIVED PROTEIN DOMAIN-CONTAINING PROTEIN"/>
    <property type="match status" value="1"/>
</dbReference>
<feature type="region of interest" description="Disordered" evidence="1">
    <location>
        <begin position="208"/>
        <end position="228"/>
    </location>
</feature>
<keyword evidence="2" id="KW-0472">Membrane</keyword>
<feature type="region of interest" description="Disordered" evidence="1">
    <location>
        <begin position="378"/>
        <end position="414"/>
    </location>
</feature>
<feature type="compositionally biased region" description="Low complexity" evidence="1">
    <location>
        <begin position="537"/>
        <end position="558"/>
    </location>
</feature>
<feature type="compositionally biased region" description="Polar residues" evidence="1">
    <location>
        <begin position="397"/>
        <end position="414"/>
    </location>
</feature>
<accession>A0A9W6UFG6</accession>
<dbReference type="EMBL" id="BSXT01000637">
    <property type="protein sequence ID" value="GMF31540.1"/>
    <property type="molecule type" value="Genomic_DNA"/>
</dbReference>